<dbReference type="Pfam" id="PF00535">
    <property type="entry name" value="Glycos_transf_2"/>
    <property type="match status" value="1"/>
</dbReference>
<dbReference type="PANTHER" id="PTHR43179">
    <property type="entry name" value="RHAMNOSYLTRANSFERASE WBBL"/>
    <property type="match status" value="1"/>
</dbReference>
<dbReference type="InterPro" id="IPR001173">
    <property type="entry name" value="Glyco_trans_2-like"/>
</dbReference>
<dbReference type="GO" id="GO:0016757">
    <property type="term" value="F:glycosyltransferase activity"/>
    <property type="evidence" value="ECO:0007669"/>
    <property type="project" value="UniProtKB-KW"/>
</dbReference>
<proteinExistence type="inferred from homology"/>
<accession>A0A1M5N9J1</accession>
<evidence type="ECO:0000256" key="3">
    <source>
        <dbReference type="ARBA" id="ARBA00022679"/>
    </source>
</evidence>
<dbReference type="RefSeq" id="WP_072792050.1">
    <property type="nucleotide sequence ID" value="NZ_FQWM01000002.1"/>
</dbReference>
<gene>
    <name evidence="5" type="ORF">SAMN04488044_1448</name>
</gene>
<organism evidence="5 6">
    <name type="scientific">Cognatishimia maritima</name>
    <dbReference type="NCBI Taxonomy" id="870908"/>
    <lineage>
        <taxon>Bacteria</taxon>
        <taxon>Pseudomonadati</taxon>
        <taxon>Pseudomonadota</taxon>
        <taxon>Alphaproteobacteria</taxon>
        <taxon>Rhodobacterales</taxon>
        <taxon>Paracoccaceae</taxon>
        <taxon>Cognatishimia</taxon>
    </lineage>
</organism>
<comment type="similarity">
    <text evidence="1">Belongs to the glycosyltransferase 2 family.</text>
</comment>
<evidence type="ECO:0000256" key="2">
    <source>
        <dbReference type="ARBA" id="ARBA00022676"/>
    </source>
</evidence>
<sequence length="308" mass="34234">MTEKSDVKIAVVICTIGRPAVLAETLKWLARQTRPANRLVIVAHSDADLPNPDVLGCYPQLQVILSEKGLTRQRNRGLEAVEKDADIVFFMDDDYWPVATALAALEDVFQSHPDVTGVTGALLADGIGDGGVPPERAEALIRQSESDCQRMLRARDREVPSLYGCNMAYRTSAIRGLRFDETLPLYGWQEDVDFSRRVPGRKMQAGALDGVHLGTITGRETQGTALGYSQVANVAYLIRKGSVDPVSGLGQVLRNVLANHARIFWPEPWIDRRARARGNWRGMVDLVRGKCHPEHVQRYIKPVYLPLK</sequence>
<dbReference type="OrthoDB" id="9790710at2"/>
<dbReference type="EMBL" id="FQWM01000002">
    <property type="protein sequence ID" value="SHG85673.1"/>
    <property type="molecule type" value="Genomic_DNA"/>
</dbReference>
<name>A0A1M5N9J1_9RHOB</name>
<evidence type="ECO:0000259" key="4">
    <source>
        <dbReference type="Pfam" id="PF00535"/>
    </source>
</evidence>
<keyword evidence="3 5" id="KW-0808">Transferase</keyword>
<reference evidence="6" key="1">
    <citation type="submission" date="2016-11" db="EMBL/GenBank/DDBJ databases">
        <authorList>
            <person name="Varghese N."/>
            <person name="Submissions S."/>
        </authorList>
    </citation>
    <scope>NUCLEOTIDE SEQUENCE [LARGE SCALE GENOMIC DNA]</scope>
    <source>
        <strain evidence="6">DSM 28223</strain>
    </source>
</reference>
<evidence type="ECO:0000313" key="6">
    <source>
        <dbReference type="Proteomes" id="UP000184211"/>
    </source>
</evidence>
<evidence type="ECO:0000256" key="1">
    <source>
        <dbReference type="ARBA" id="ARBA00006739"/>
    </source>
</evidence>
<keyword evidence="6" id="KW-1185">Reference proteome</keyword>
<dbReference type="PANTHER" id="PTHR43179:SF12">
    <property type="entry name" value="GALACTOFURANOSYLTRANSFERASE GLFT2"/>
    <property type="match status" value="1"/>
</dbReference>
<feature type="domain" description="Glycosyltransferase 2-like" evidence="4">
    <location>
        <begin position="11"/>
        <end position="175"/>
    </location>
</feature>
<dbReference type="STRING" id="870908.SAMN04488044_1448"/>
<dbReference type="AlphaFoldDB" id="A0A1M5N9J1"/>
<dbReference type="InterPro" id="IPR029044">
    <property type="entry name" value="Nucleotide-diphossugar_trans"/>
</dbReference>
<dbReference type="Proteomes" id="UP000184211">
    <property type="component" value="Unassembled WGS sequence"/>
</dbReference>
<evidence type="ECO:0000313" key="5">
    <source>
        <dbReference type="EMBL" id="SHG85673.1"/>
    </source>
</evidence>
<dbReference type="Gene3D" id="3.90.550.10">
    <property type="entry name" value="Spore Coat Polysaccharide Biosynthesis Protein SpsA, Chain A"/>
    <property type="match status" value="1"/>
</dbReference>
<keyword evidence="2" id="KW-0328">Glycosyltransferase</keyword>
<protein>
    <submittedName>
        <fullName evidence="5">Glycosyltransferase, GT2 family</fullName>
    </submittedName>
</protein>
<dbReference type="SUPFAM" id="SSF53448">
    <property type="entry name" value="Nucleotide-diphospho-sugar transferases"/>
    <property type="match status" value="1"/>
</dbReference>